<dbReference type="EMBL" id="FQUH01000008">
    <property type="protein sequence ID" value="SHF30443.1"/>
    <property type="molecule type" value="Genomic_DNA"/>
</dbReference>
<gene>
    <name evidence="1" type="ORF">SAMN02745781_01914</name>
</gene>
<proteinExistence type="predicted"/>
<dbReference type="AlphaFoldDB" id="A0A1M5AJQ3"/>
<evidence type="ECO:0000313" key="2">
    <source>
        <dbReference type="Proteomes" id="UP000184159"/>
    </source>
</evidence>
<protein>
    <recommendedName>
        <fullName evidence="3">Phage major tail tube protein</fullName>
    </recommendedName>
</protein>
<dbReference type="InterPro" id="IPR006498">
    <property type="entry name" value="Tail_tube"/>
</dbReference>
<dbReference type="Pfam" id="PF04985">
    <property type="entry name" value="Phage_tube"/>
    <property type="match status" value="1"/>
</dbReference>
<dbReference type="RefSeq" id="WP_072958473.1">
    <property type="nucleotide sequence ID" value="NZ_FQUH01000008.1"/>
</dbReference>
<evidence type="ECO:0000313" key="1">
    <source>
        <dbReference type="EMBL" id="SHF30443.1"/>
    </source>
</evidence>
<name>A0A1M5AJQ3_VIBGA</name>
<keyword evidence="2" id="KW-1185">Reference proteome</keyword>
<accession>A0A1M5AJQ3</accession>
<dbReference type="Proteomes" id="UP000184159">
    <property type="component" value="Unassembled WGS sequence"/>
</dbReference>
<reference evidence="2" key="1">
    <citation type="submission" date="2016-11" db="EMBL/GenBank/DDBJ databases">
        <authorList>
            <person name="Varghese N."/>
            <person name="Submissions S."/>
        </authorList>
    </citation>
    <scope>NUCLEOTIDE SEQUENCE [LARGE SCALE GENOMIC DNA]</scope>
    <source>
        <strain evidence="2">DSM 21264</strain>
    </source>
</reference>
<organism evidence="1 2">
    <name type="scientific">Vibrio gazogenes DSM 21264 = NBRC 103151</name>
    <dbReference type="NCBI Taxonomy" id="1123492"/>
    <lineage>
        <taxon>Bacteria</taxon>
        <taxon>Pseudomonadati</taxon>
        <taxon>Pseudomonadota</taxon>
        <taxon>Gammaproteobacteria</taxon>
        <taxon>Vibrionales</taxon>
        <taxon>Vibrionaceae</taxon>
        <taxon>Vibrio</taxon>
    </lineage>
</organism>
<evidence type="ECO:0008006" key="3">
    <source>
        <dbReference type="Google" id="ProtNLM"/>
    </source>
</evidence>
<sequence>MAGQRSRITRYAMIKGHPLIKELDEFTPPEIKKVMQETRGGSFIPGEIMVGLEKMHSKWKVKGANQALLSAYGLAPGEDCQVDIKESHQDEDGNSFAIVYSLTGEIVSVTESASKMGELPDHEMEMAVNAYKKTENGKVIYDINRKAQILNLGNGDLMAVHRLNVSIA</sequence>